<dbReference type="RefSeq" id="WP_163689893.1">
    <property type="nucleotide sequence ID" value="NZ_AP022591.1"/>
</dbReference>
<dbReference type="SMART" id="SM00507">
    <property type="entry name" value="HNHc"/>
    <property type="match status" value="1"/>
</dbReference>
<evidence type="ECO:0000256" key="1">
    <source>
        <dbReference type="SAM" id="MobiDB-lite"/>
    </source>
</evidence>
<organism evidence="3 4">
    <name type="scientific">Mycolicibacterium celeriflavum</name>
    <name type="common">Mycobacterium celeriflavum</name>
    <dbReference type="NCBI Taxonomy" id="1249101"/>
    <lineage>
        <taxon>Bacteria</taxon>
        <taxon>Bacillati</taxon>
        <taxon>Actinomycetota</taxon>
        <taxon>Actinomycetes</taxon>
        <taxon>Mycobacteriales</taxon>
        <taxon>Mycobacteriaceae</taxon>
        <taxon>Mycolicibacterium</taxon>
    </lineage>
</organism>
<evidence type="ECO:0000313" key="3">
    <source>
        <dbReference type="EMBL" id="BBY44788.1"/>
    </source>
</evidence>
<dbReference type="Pfam" id="PF02720">
    <property type="entry name" value="DUF222"/>
    <property type="match status" value="1"/>
</dbReference>
<protein>
    <recommendedName>
        <fullName evidence="2">HNH nuclease domain-containing protein</fullName>
    </recommendedName>
</protein>
<dbReference type="AlphaFoldDB" id="A0A7I7RJM8"/>
<evidence type="ECO:0000259" key="2">
    <source>
        <dbReference type="SMART" id="SM00507"/>
    </source>
</evidence>
<keyword evidence="4" id="KW-1185">Reference proteome</keyword>
<dbReference type="Proteomes" id="UP000466431">
    <property type="component" value="Chromosome"/>
</dbReference>
<reference evidence="3 4" key="1">
    <citation type="journal article" date="2019" name="Emerg. Microbes Infect.">
        <title>Comprehensive subspecies identification of 175 nontuberculous mycobacteria species based on 7547 genomic profiles.</title>
        <authorList>
            <person name="Matsumoto Y."/>
            <person name="Kinjo T."/>
            <person name="Motooka D."/>
            <person name="Nabeya D."/>
            <person name="Jung N."/>
            <person name="Uechi K."/>
            <person name="Horii T."/>
            <person name="Iida T."/>
            <person name="Fujita J."/>
            <person name="Nakamura S."/>
        </authorList>
    </citation>
    <scope>NUCLEOTIDE SEQUENCE [LARGE SCALE GENOMIC DNA]</scope>
    <source>
        <strain evidence="3 4">JCM 18439</strain>
    </source>
</reference>
<feature type="compositionally biased region" description="Low complexity" evidence="1">
    <location>
        <begin position="303"/>
        <end position="314"/>
    </location>
</feature>
<dbReference type="InterPro" id="IPR003870">
    <property type="entry name" value="DUF222"/>
</dbReference>
<feature type="region of interest" description="Disordered" evidence="1">
    <location>
        <begin position="460"/>
        <end position="537"/>
    </location>
</feature>
<accession>A0A7I7RJM8</accession>
<evidence type="ECO:0000313" key="4">
    <source>
        <dbReference type="Proteomes" id="UP000466431"/>
    </source>
</evidence>
<dbReference type="CDD" id="cd00085">
    <property type="entry name" value="HNHc"/>
    <property type="match status" value="1"/>
</dbReference>
<sequence>MIEHTFDAEFAAVDDSTVVAAIADCVRAEAVLAARRLAATAELTARYTEPDAEREHLAVDGWRMASAEVSAAMGIGDRAASREMCIAMALRERLPRVAALFAQGRLSVGLVATITWRTQLIVDSAIQARVDAAIAARAAKWGALSVTKLEAAIDALVDEHDPDARRRLREAARSRDVRLGKRDDVTGTASLWGRLSAADAELIERRLAQMSSGVCSADPRTVGQRRSDSLGAIAAFADRLTCQCGSPDCASAGEDPRAANFVINVLAEPAAIDAQPDPQMSGDGHPNPAEPPAEPAEPPGEPAEPAAGPARPKPAAGLILGGGLIPTPLLAELINNGAKVRWVHKPDAAPESGYRPSQKTARFVRMRDLTCRFPGCGRPAQCCDIDHTTPYPAGATHPSNTKCLCRIHHLLKTFGGWLDEQRADGTVTWTAPSGRTYVTHPGSRFFYPGWDTTTAALPAAQRPAGNGDKGAMMPRRRRTRAQDRMRRIEHERALNALERHQRAAPVTAEPSRPPPDHPGKINLDVGTDNPDAEPPPF</sequence>
<dbReference type="KEGG" id="mcee:MCEL_30830"/>
<feature type="domain" description="HNH nuclease" evidence="2">
    <location>
        <begin position="359"/>
        <end position="410"/>
    </location>
</feature>
<feature type="compositionally biased region" description="Pro residues" evidence="1">
    <location>
        <begin position="288"/>
        <end position="302"/>
    </location>
</feature>
<proteinExistence type="predicted"/>
<name>A0A7I7RJM8_MYCCF</name>
<feature type="compositionally biased region" description="Basic and acidic residues" evidence="1">
    <location>
        <begin position="480"/>
        <end position="501"/>
    </location>
</feature>
<dbReference type="InterPro" id="IPR003615">
    <property type="entry name" value="HNH_nuc"/>
</dbReference>
<gene>
    <name evidence="3" type="ORF">MCEL_30830</name>
</gene>
<dbReference type="EMBL" id="AP022591">
    <property type="protein sequence ID" value="BBY44788.1"/>
    <property type="molecule type" value="Genomic_DNA"/>
</dbReference>
<feature type="region of interest" description="Disordered" evidence="1">
    <location>
        <begin position="274"/>
        <end position="314"/>
    </location>
</feature>